<evidence type="ECO:0000313" key="4">
    <source>
        <dbReference type="Proteomes" id="UP000541425"/>
    </source>
</evidence>
<keyword evidence="1" id="KW-0472">Membrane</keyword>
<feature type="transmembrane region" description="Helical" evidence="1">
    <location>
        <begin position="67"/>
        <end position="88"/>
    </location>
</feature>
<feature type="transmembrane region" description="Helical" evidence="1">
    <location>
        <begin position="174"/>
        <end position="198"/>
    </location>
</feature>
<keyword evidence="1" id="KW-1133">Transmembrane helix</keyword>
<name>A0A7W5YEK6_9BACT</name>
<feature type="transmembrane region" description="Helical" evidence="1">
    <location>
        <begin position="108"/>
        <end position="130"/>
    </location>
</feature>
<gene>
    <name evidence="3" type="ORF">FHS60_001969</name>
</gene>
<keyword evidence="1" id="KW-0812">Transmembrane</keyword>
<evidence type="ECO:0000259" key="2">
    <source>
        <dbReference type="Pfam" id="PF01757"/>
    </source>
</evidence>
<feature type="transmembrane region" description="Helical" evidence="1">
    <location>
        <begin position="387"/>
        <end position="407"/>
    </location>
</feature>
<comment type="caution">
    <text evidence="3">The sequence shown here is derived from an EMBL/GenBank/DDBJ whole genome shotgun (WGS) entry which is preliminary data.</text>
</comment>
<dbReference type="InterPro" id="IPR002656">
    <property type="entry name" value="Acyl_transf_3_dom"/>
</dbReference>
<dbReference type="Pfam" id="PF01757">
    <property type="entry name" value="Acyl_transf_3"/>
    <property type="match status" value="1"/>
</dbReference>
<organism evidence="3 4">
    <name type="scientific">Alloprevotella rava</name>
    <dbReference type="NCBI Taxonomy" id="671218"/>
    <lineage>
        <taxon>Bacteria</taxon>
        <taxon>Pseudomonadati</taxon>
        <taxon>Bacteroidota</taxon>
        <taxon>Bacteroidia</taxon>
        <taxon>Bacteroidales</taxon>
        <taxon>Prevotellaceae</taxon>
        <taxon>Alloprevotella</taxon>
    </lineage>
</organism>
<dbReference type="Proteomes" id="UP000541425">
    <property type="component" value="Unassembled WGS sequence"/>
</dbReference>
<accession>A0A7W5YEK6</accession>
<dbReference type="RefSeq" id="WP_183697853.1">
    <property type="nucleotide sequence ID" value="NZ_JACICA010000013.1"/>
</dbReference>
<feature type="transmembrane region" description="Helical" evidence="1">
    <location>
        <begin position="302"/>
        <end position="324"/>
    </location>
</feature>
<feature type="transmembrane region" description="Helical" evidence="1">
    <location>
        <begin position="345"/>
        <end position="367"/>
    </location>
</feature>
<dbReference type="AlphaFoldDB" id="A0A7W5YEK6"/>
<evidence type="ECO:0000313" key="3">
    <source>
        <dbReference type="EMBL" id="MBB3703479.1"/>
    </source>
</evidence>
<dbReference type="GO" id="GO:0016747">
    <property type="term" value="F:acyltransferase activity, transferring groups other than amino-acyl groups"/>
    <property type="evidence" value="ECO:0007669"/>
    <property type="project" value="InterPro"/>
</dbReference>
<protein>
    <submittedName>
        <fullName evidence="3">Fucose 4-O-acetylase-like acetyltransferase</fullName>
    </submittedName>
</protein>
<feature type="domain" description="Acyltransferase 3" evidence="2">
    <location>
        <begin position="48"/>
        <end position="384"/>
    </location>
</feature>
<sequence>MDSFDYNDGYNRSLFYKQNGPKEEKIEETNPSIGDSYATPARDTTFSICKALAIICVVLSHAGGPSWLLNIVFQFHVPVFLICAGYFFNTKYLNDEKTYIANRIKGLYFPFVRWSIFFLVFHNFLFYLGILNEQYGNASGGVTHPYNFTQFSQRLWSIVFNMSGYDEFLAGAFWFFRALFIGSIAFLLLYKICVWFFVKNGKEASKFFIGGIILGISLLMATWLILGNLKITGISQGGYREVMVVCFMAIGYIFRQAIDKAWLDKIQKERFGVILKICLPAFLLLILGSIFFPSSMTYRPDFLGFLSLPFTGLAGFLLLYYFSIWLRKKEHILKRILIYLGENTLYVFAFHLLAFKLVGILKVISLNLPWEMIGGHPVVIEGAGHDFFWLIYLLVGIFGPLVWIWTYRKLESYFGFTLSYSNLLNQKIINVVFFTTFKVLCFITLRSWRFLCTLYKGVWLFFSNLVQGVKDIIKASSPEDE</sequence>
<evidence type="ECO:0000256" key="1">
    <source>
        <dbReference type="SAM" id="Phobius"/>
    </source>
</evidence>
<feature type="transmembrane region" description="Helical" evidence="1">
    <location>
        <begin position="207"/>
        <end position="226"/>
    </location>
</feature>
<reference evidence="3 4" key="1">
    <citation type="submission" date="2020-08" db="EMBL/GenBank/DDBJ databases">
        <title>Genomic Encyclopedia of Type Strains, Phase IV (KMG-IV): sequencing the most valuable type-strain genomes for metagenomic binning, comparative biology and taxonomic classification.</title>
        <authorList>
            <person name="Goeker M."/>
        </authorList>
    </citation>
    <scope>NUCLEOTIDE SEQUENCE [LARGE SCALE GENOMIC DNA]</scope>
    <source>
        <strain evidence="3 4">DSM 22548</strain>
    </source>
</reference>
<keyword evidence="3" id="KW-0808">Transferase</keyword>
<dbReference type="EMBL" id="JACICA010000013">
    <property type="protein sequence ID" value="MBB3703479.1"/>
    <property type="molecule type" value="Genomic_DNA"/>
</dbReference>
<feature type="transmembrane region" description="Helical" evidence="1">
    <location>
        <begin position="274"/>
        <end position="296"/>
    </location>
</feature>
<feature type="transmembrane region" description="Helical" evidence="1">
    <location>
        <begin position="238"/>
        <end position="254"/>
    </location>
</feature>
<proteinExistence type="predicted"/>
<feature type="transmembrane region" description="Helical" evidence="1">
    <location>
        <begin position="428"/>
        <end position="448"/>
    </location>
</feature>